<dbReference type="InterPro" id="IPR011990">
    <property type="entry name" value="TPR-like_helical_dom_sf"/>
</dbReference>
<dbReference type="RefSeq" id="WP_003388721.1">
    <property type="nucleotide sequence ID" value="NZ_APBN01000004.1"/>
</dbReference>
<dbReference type="InterPro" id="IPR005158">
    <property type="entry name" value="BTAD"/>
</dbReference>
<keyword evidence="5" id="KW-0597">Phosphoprotein</keyword>
<evidence type="ECO:0000256" key="1">
    <source>
        <dbReference type="ARBA" id="ARBA00023012"/>
    </source>
</evidence>
<keyword evidence="3" id="KW-0238">DNA-binding</keyword>
<dbReference type="SMART" id="SM01043">
    <property type="entry name" value="BTAD"/>
    <property type="match status" value="1"/>
</dbReference>
<dbReference type="GO" id="GO:0000160">
    <property type="term" value="P:phosphorelay signal transduction system"/>
    <property type="evidence" value="ECO:0007669"/>
    <property type="project" value="UniProtKB-KW"/>
</dbReference>
<keyword evidence="2" id="KW-0805">Transcription regulation</keyword>
<dbReference type="Gene3D" id="3.40.50.2300">
    <property type="match status" value="1"/>
</dbReference>
<name>M8DGJ1_9BACL</name>
<comment type="caution">
    <text evidence="7">The sequence shown here is derived from an EMBL/GenBank/DDBJ whole genome shotgun (WGS) entry which is preliminary data.</text>
</comment>
<evidence type="ECO:0000256" key="5">
    <source>
        <dbReference type="PROSITE-ProRule" id="PRU00169"/>
    </source>
</evidence>
<dbReference type="GO" id="GO:0006355">
    <property type="term" value="P:regulation of DNA-templated transcription"/>
    <property type="evidence" value="ECO:0007669"/>
    <property type="project" value="InterPro"/>
</dbReference>
<evidence type="ECO:0000256" key="4">
    <source>
        <dbReference type="ARBA" id="ARBA00023163"/>
    </source>
</evidence>
<dbReference type="Pfam" id="PF00072">
    <property type="entry name" value="Response_reg"/>
    <property type="match status" value="1"/>
</dbReference>
<dbReference type="InterPro" id="IPR051677">
    <property type="entry name" value="AfsR-DnrI-RedD_regulator"/>
</dbReference>
<accession>M8DGJ1</accession>
<feature type="domain" description="Response regulatory" evidence="6">
    <location>
        <begin position="1"/>
        <end position="67"/>
    </location>
</feature>
<keyword evidence="4" id="KW-0804">Transcription</keyword>
<evidence type="ECO:0000256" key="2">
    <source>
        <dbReference type="ARBA" id="ARBA00023015"/>
    </source>
</evidence>
<dbReference type="InterPro" id="IPR036388">
    <property type="entry name" value="WH-like_DNA-bd_sf"/>
</dbReference>
<dbReference type="GO" id="GO:0003677">
    <property type="term" value="F:DNA binding"/>
    <property type="evidence" value="ECO:0007669"/>
    <property type="project" value="UniProtKB-KW"/>
</dbReference>
<dbReference type="Proteomes" id="UP000012081">
    <property type="component" value="Unassembled WGS sequence"/>
</dbReference>
<evidence type="ECO:0000313" key="8">
    <source>
        <dbReference type="Proteomes" id="UP000012081"/>
    </source>
</evidence>
<dbReference type="PANTHER" id="PTHR35807">
    <property type="entry name" value="TRANSCRIPTIONAL REGULATOR REDD-RELATED"/>
    <property type="match status" value="1"/>
</dbReference>
<keyword evidence="8" id="KW-1185">Reference proteome</keyword>
<dbReference type="InterPro" id="IPR016032">
    <property type="entry name" value="Sig_transdc_resp-reg_C-effctor"/>
</dbReference>
<dbReference type="InterPro" id="IPR011006">
    <property type="entry name" value="CheY-like_superfamily"/>
</dbReference>
<proteinExistence type="predicted"/>
<feature type="modified residue" description="4-aspartylphosphate" evidence="5">
    <location>
        <position position="4"/>
    </location>
</feature>
<dbReference type="SUPFAM" id="SSF46894">
    <property type="entry name" value="C-terminal effector domain of the bipartite response regulators"/>
    <property type="match status" value="1"/>
</dbReference>
<sequence>MFLDVEMPEMNGIETAEQILLRSPETDIVFVTAFGDYAVKAFELNALDYLLKPVQKERLQKTLMRIQKEKESRDDNSPATGSTQCIRCFQSLQVELSESRGPETIRWRTNKAQELFSYFLHRRGQPVRKDLLLDLFWEEVDWKKGYAQLYTTVYQIRKTLDQLRIGVKIINCDDGYLLEMNNVSLDVDEWENGLRSLPPLTEESVGDYTRLLELYRGDYFAEYDYLWAESERQRLRMDWYNLASQVGNFLVANGEYSKAIVLYLRIQRFYPHVEELYFSLMKIYDVLGDREAVAGQYNSMREMLREEFEAEAPPHIKEWYQQWKNRK</sequence>
<dbReference type="SUPFAM" id="SSF48452">
    <property type="entry name" value="TPR-like"/>
    <property type="match status" value="1"/>
</dbReference>
<evidence type="ECO:0000259" key="6">
    <source>
        <dbReference type="PROSITE" id="PS50110"/>
    </source>
</evidence>
<dbReference type="AlphaFoldDB" id="M8DGJ1"/>
<dbReference type="Gene3D" id="1.25.40.10">
    <property type="entry name" value="Tetratricopeptide repeat domain"/>
    <property type="match status" value="1"/>
</dbReference>
<dbReference type="EMBL" id="APBN01000004">
    <property type="protein sequence ID" value="EMT52578.1"/>
    <property type="molecule type" value="Genomic_DNA"/>
</dbReference>
<evidence type="ECO:0000256" key="3">
    <source>
        <dbReference type="ARBA" id="ARBA00023125"/>
    </source>
</evidence>
<keyword evidence="1" id="KW-0902">Two-component regulatory system</keyword>
<dbReference type="Pfam" id="PF03704">
    <property type="entry name" value="BTAD"/>
    <property type="match status" value="1"/>
</dbReference>
<dbReference type="PATRIC" id="fig|1300222.3.peg.2721"/>
<dbReference type="STRING" id="1300222.I532_13014"/>
<dbReference type="PANTHER" id="PTHR35807:SF2">
    <property type="entry name" value="TRANSCRIPTIONAL ACTIVATOR DOMAIN"/>
    <property type="match status" value="1"/>
</dbReference>
<dbReference type="OrthoDB" id="3190595at2"/>
<dbReference type="PROSITE" id="PS50110">
    <property type="entry name" value="RESPONSE_REGULATORY"/>
    <property type="match status" value="1"/>
</dbReference>
<organism evidence="7 8">
    <name type="scientific">Brevibacillus borstelensis AK1</name>
    <dbReference type="NCBI Taxonomy" id="1300222"/>
    <lineage>
        <taxon>Bacteria</taxon>
        <taxon>Bacillati</taxon>
        <taxon>Bacillota</taxon>
        <taxon>Bacilli</taxon>
        <taxon>Bacillales</taxon>
        <taxon>Paenibacillaceae</taxon>
        <taxon>Brevibacillus</taxon>
    </lineage>
</organism>
<gene>
    <name evidence="7" type="ORF">I532_13014</name>
</gene>
<dbReference type="Gene3D" id="1.10.10.10">
    <property type="entry name" value="Winged helix-like DNA-binding domain superfamily/Winged helix DNA-binding domain"/>
    <property type="match status" value="1"/>
</dbReference>
<dbReference type="SUPFAM" id="SSF52172">
    <property type="entry name" value="CheY-like"/>
    <property type="match status" value="1"/>
</dbReference>
<protein>
    <recommendedName>
        <fullName evidence="6">Response regulatory domain-containing protein</fullName>
    </recommendedName>
</protein>
<reference evidence="7 8" key="1">
    <citation type="submission" date="2013-03" db="EMBL/GenBank/DDBJ databases">
        <title>Assembly of a new bacterial strain Brevibacillus borstelensis AK1.</title>
        <authorList>
            <person name="Rajan I."/>
            <person name="PoliReddy D."/>
            <person name="Sugumar T."/>
            <person name="Rathinam K."/>
            <person name="Alqarawi S."/>
            <person name="Khalil A.B."/>
            <person name="Sivakumar N."/>
        </authorList>
    </citation>
    <scope>NUCLEOTIDE SEQUENCE [LARGE SCALE GENOMIC DNA]</scope>
    <source>
        <strain evidence="7 8">AK1</strain>
    </source>
</reference>
<dbReference type="InterPro" id="IPR001789">
    <property type="entry name" value="Sig_transdc_resp-reg_receiver"/>
</dbReference>
<evidence type="ECO:0000313" key="7">
    <source>
        <dbReference type="EMBL" id="EMT52578.1"/>
    </source>
</evidence>